<reference evidence="1 2" key="1">
    <citation type="submission" date="2016-08" db="EMBL/GenBank/DDBJ databases">
        <authorList>
            <person name="Loux V."/>
            <person name="Rue O."/>
        </authorList>
    </citation>
    <scope>NUCLEOTIDE SEQUENCE [LARGE SCALE GENOMIC DNA]</scope>
    <source>
        <strain evidence="1 2">AFSSA_08CEB44bac</strain>
    </source>
</reference>
<protein>
    <submittedName>
        <fullName evidence="1">Uncharacterized protein</fullName>
    </submittedName>
</protein>
<comment type="caution">
    <text evidence="1">The sequence shown here is derived from an EMBL/GenBank/DDBJ whole genome shotgun (WGS) entry which is preliminary data.</text>
</comment>
<organism evidence="1 2">
    <name type="scientific">Bacillus cytotoxicus</name>
    <dbReference type="NCBI Taxonomy" id="580165"/>
    <lineage>
        <taxon>Bacteria</taxon>
        <taxon>Bacillati</taxon>
        <taxon>Bacillota</taxon>
        <taxon>Bacilli</taxon>
        <taxon>Bacillales</taxon>
        <taxon>Bacillaceae</taxon>
        <taxon>Bacillus</taxon>
        <taxon>Bacillus cereus group</taxon>
    </lineage>
</organism>
<evidence type="ECO:0000313" key="1">
    <source>
        <dbReference type="EMBL" id="SCM06487.1"/>
    </source>
</evidence>
<gene>
    <name evidence="1" type="ORF">BCB44BAC_04253</name>
</gene>
<proteinExistence type="predicted"/>
<name>A0AAX2CN26_9BACI</name>
<dbReference type="Proteomes" id="UP000242164">
    <property type="component" value="Unassembled WGS sequence"/>
</dbReference>
<dbReference type="RefSeq" id="WP_087099381.1">
    <property type="nucleotide sequence ID" value="NZ_FMIK01000063.1"/>
</dbReference>
<sequence length="146" mass="17165">MGIFVSEVETFYFCSATVTEEDCTFDFVVRSTPVGISICFVENGYEDEWFPMNVEAYLRVNEGMFPDEEAKEEFRRQLKSETGWMLDKQGESEGCTIQRAMNVAEYEAFQLVKRNIPKKMRKDDSRFLIEDEPREHLFKNRSGHLM</sequence>
<accession>A0AAX2CN26</accession>
<dbReference type="AlphaFoldDB" id="A0AAX2CN26"/>
<dbReference type="EMBL" id="FMIK01000063">
    <property type="protein sequence ID" value="SCM06487.1"/>
    <property type="molecule type" value="Genomic_DNA"/>
</dbReference>
<evidence type="ECO:0000313" key="2">
    <source>
        <dbReference type="Proteomes" id="UP000242164"/>
    </source>
</evidence>